<keyword evidence="3" id="KW-1185">Reference proteome</keyword>
<proteinExistence type="predicted"/>
<name>A0A2K8SJ58_9NOSO</name>
<sequence>MPDDRGIQDSSGLARALTGDFKGAIADFEGYIAQADGDKTSCKSAFCTLVGKGTHVKGERENTKHEPLSPSPFPDKCQEVYSKAQRQRWVKELRAGKNPLTDTELKKLRRE</sequence>
<dbReference type="RefSeq" id="WP_100897678.1">
    <property type="nucleotide sequence ID" value="NZ_CAWNNC010000001.1"/>
</dbReference>
<protein>
    <submittedName>
        <fullName evidence="2">Tetratricopeptide</fullName>
    </submittedName>
</protein>
<dbReference type="Proteomes" id="UP000232003">
    <property type="component" value="Chromosome"/>
</dbReference>
<accession>A0A2K8SJ58</accession>
<evidence type="ECO:0000313" key="3">
    <source>
        <dbReference type="Proteomes" id="UP000232003"/>
    </source>
</evidence>
<feature type="compositionally biased region" description="Basic and acidic residues" evidence="1">
    <location>
        <begin position="56"/>
        <end position="67"/>
    </location>
</feature>
<organism evidence="2 3">
    <name type="scientific">Nostoc flagelliforme CCNUN1</name>
    <dbReference type="NCBI Taxonomy" id="2038116"/>
    <lineage>
        <taxon>Bacteria</taxon>
        <taxon>Bacillati</taxon>
        <taxon>Cyanobacteriota</taxon>
        <taxon>Cyanophyceae</taxon>
        <taxon>Nostocales</taxon>
        <taxon>Nostocaceae</taxon>
        <taxon>Nostoc</taxon>
    </lineage>
</organism>
<gene>
    <name evidence="2" type="ORF">COO91_01351</name>
</gene>
<evidence type="ECO:0000256" key="1">
    <source>
        <dbReference type="SAM" id="MobiDB-lite"/>
    </source>
</evidence>
<dbReference type="AlphaFoldDB" id="A0A2K8SJ58"/>
<dbReference type="OrthoDB" id="462132at2"/>
<evidence type="ECO:0000313" key="2">
    <source>
        <dbReference type="EMBL" id="AUB35471.1"/>
    </source>
</evidence>
<dbReference type="EMBL" id="CP024785">
    <property type="protein sequence ID" value="AUB35471.1"/>
    <property type="molecule type" value="Genomic_DNA"/>
</dbReference>
<feature type="region of interest" description="Disordered" evidence="1">
    <location>
        <begin position="56"/>
        <end position="76"/>
    </location>
</feature>
<dbReference type="KEGG" id="nfl:COO91_01351"/>
<reference evidence="2 3" key="1">
    <citation type="submission" date="2017-11" db="EMBL/GenBank/DDBJ databases">
        <title>Complete genome of a free-living desiccation-tolerant cyanobacterium and its photosynthetic adaptation to extreme terrestrial habitat.</title>
        <authorList>
            <person name="Shang J."/>
        </authorList>
    </citation>
    <scope>NUCLEOTIDE SEQUENCE [LARGE SCALE GENOMIC DNA]</scope>
    <source>
        <strain evidence="2 3">CCNUN1</strain>
    </source>
</reference>